<dbReference type="eggNOG" id="COG4636">
    <property type="taxonomic scope" value="Bacteria"/>
</dbReference>
<dbReference type="Proteomes" id="UP000000532">
    <property type="component" value="Chromosome"/>
</dbReference>
<dbReference type="EvolutionaryTrace" id="Q5SI60"/>
<dbReference type="GeneID" id="3168844"/>
<reference evidence="4" key="1">
    <citation type="submission" date="2004-05" db="PDB data bank">
        <title>Crystal Structure Of TT1808 From Thermus Thermophilus HB8.</title>
        <authorList>
            <person name="Idaka M."/>
            <person name="Wada T."/>
            <person name="Murayama K."/>
            <person name="Terada T."/>
            <person name="Kuramitsu S."/>
            <person name="Shirouzu M."/>
            <person name="Yokoyama S."/>
        </authorList>
    </citation>
    <scope>X-RAY CRYSTALLOGRAPHY (2.00 ANGSTROMS)</scope>
</reference>
<dbReference type="HOGENOM" id="CLU_076312_3_0_0"/>
<dbReference type="InterPro" id="IPR008538">
    <property type="entry name" value="Uma2"/>
</dbReference>
<dbReference type="Pfam" id="PF05685">
    <property type="entry name" value="Uma2"/>
    <property type="match status" value="1"/>
</dbReference>
<dbReference type="InterPro" id="IPR012296">
    <property type="entry name" value="Nuclease_put_TT1808"/>
</dbReference>
<dbReference type="RefSeq" id="WP_011228729.1">
    <property type="nucleotide sequence ID" value="NC_006461.1"/>
</dbReference>
<accession>Q5SI60</accession>
<dbReference type="EMBL" id="AP008226">
    <property type="protein sequence ID" value="BAD71337.1"/>
    <property type="molecule type" value="Genomic_DNA"/>
</dbReference>
<dbReference type="Gene3D" id="3.90.1570.10">
    <property type="entry name" value="tt1808, chain A"/>
    <property type="match status" value="1"/>
</dbReference>
<dbReference type="CDD" id="cd06260">
    <property type="entry name" value="DUF820-like"/>
    <property type="match status" value="1"/>
</dbReference>
<proteinExistence type="evidence at protein level"/>
<dbReference type="AlphaFoldDB" id="Q5SI60"/>
<name>Q5SI60_THET8</name>
<keyword evidence="3" id="KW-1185">Reference proteome</keyword>
<dbReference type="PDBsum" id="1WDJ"/>
<reference evidence="2 3" key="2">
    <citation type="submission" date="2004-11" db="EMBL/GenBank/DDBJ databases">
        <title>Complete genome sequence of Thermus thermophilus HB8.</title>
        <authorList>
            <person name="Masui R."/>
            <person name="Kurokawa K."/>
            <person name="Nakagawa N."/>
            <person name="Tokunaga F."/>
            <person name="Koyama Y."/>
            <person name="Shibata T."/>
            <person name="Oshima T."/>
            <person name="Yokoyama S."/>
            <person name="Yasunaga T."/>
            <person name="Kuramitsu S."/>
        </authorList>
    </citation>
    <scope>NUCLEOTIDE SEQUENCE [LARGE SCALE GENOMIC DNA]</scope>
    <source>
        <strain evidence="3">ATCC 27634 / DSM 579 / HB8</strain>
    </source>
</reference>
<evidence type="ECO:0000313" key="2">
    <source>
        <dbReference type="EMBL" id="BAD71337.1"/>
    </source>
</evidence>
<organism evidence="2 3">
    <name type="scientific">Thermus thermophilus (strain ATCC 27634 / DSM 579 / HB8)</name>
    <dbReference type="NCBI Taxonomy" id="300852"/>
    <lineage>
        <taxon>Bacteria</taxon>
        <taxon>Thermotogati</taxon>
        <taxon>Deinococcota</taxon>
        <taxon>Deinococci</taxon>
        <taxon>Thermales</taxon>
        <taxon>Thermaceae</taxon>
        <taxon>Thermus</taxon>
    </lineage>
</organism>
<keyword evidence="4" id="KW-0002">3D-structure</keyword>
<dbReference type="EnsemblBacteria" id="BAD71337">
    <property type="protein sequence ID" value="BAD71337"/>
    <property type="gene ID" value="BAD71337"/>
</dbReference>
<dbReference type="PDB" id="1WDJ">
    <property type="method" value="X-ray"/>
    <property type="resolution" value="2.00 A"/>
    <property type="chains" value="A/B/C=1-187"/>
</dbReference>
<dbReference type="SMR" id="Q5SI60"/>
<dbReference type="KEGG" id="ttj:TTHA1514"/>
<dbReference type="PANTHER" id="PTHR34107:SF7">
    <property type="entry name" value="SLR2092 PROTEIN"/>
    <property type="match status" value="1"/>
</dbReference>
<protein>
    <recommendedName>
        <fullName evidence="1">Putative restriction endonuclease domain-containing protein</fullName>
    </recommendedName>
</protein>
<dbReference type="InterPro" id="IPR011335">
    <property type="entry name" value="Restrct_endonuc-II-like"/>
</dbReference>
<dbReference type="SUPFAM" id="SSF52980">
    <property type="entry name" value="Restriction endonuclease-like"/>
    <property type="match status" value="1"/>
</dbReference>
<dbReference type="PhylomeDB" id="Q5SI60"/>
<evidence type="ECO:0000313" key="3">
    <source>
        <dbReference type="Proteomes" id="UP000000532"/>
    </source>
</evidence>
<dbReference type="PANTHER" id="PTHR34107">
    <property type="entry name" value="SLL0198 PROTEIN-RELATED"/>
    <property type="match status" value="1"/>
</dbReference>
<feature type="domain" description="Putative restriction endonuclease" evidence="1">
    <location>
        <begin position="14"/>
        <end position="183"/>
    </location>
</feature>
<gene>
    <name evidence="2" type="ordered locus">TTHA1514</name>
</gene>
<evidence type="ECO:0000259" key="1">
    <source>
        <dbReference type="Pfam" id="PF05685"/>
    </source>
</evidence>
<sequence>MPLVLDLARPVSEEELRRLSELNPGYQWERSPEGRLWVSPTGGESGRRSLQLAYQLARWNEERGLGVVFDSSTGFKFPDGSILSPDAAFVERGAWEALSEAEREGFPPLAPKAVFEVRSASQDPEELRAKMGIYLRNGVLLGVLVDPYARAVEVFRPGKPPLRLEGVERVSLDPELPGFALSLPPLW</sequence>
<evidence type="ECO:0007829" key="4">
    <source>
        <dbReference type="PDB" id="1WDJ"/>
    </source>
</evidence>
<dbReference type="PATRIC" id="fig|300852.9.peg.1489"/>